<dbReference type="GO" id="GO:0008061">
    <property type="term" value="F:chitin binding"/>
    <property type="evidence" value="ECO:0007669"/>
    <property type="project" value="UniProtKB-KW"/>
</dbReference>
<feature type="domain" description="Chitin-binding type-2" evidence="7">
    <location>
        <begin position="123"/>
        <end position="178"/>
    </location>
</feature>
<evidence type="ECO:0000256" key="3">
    <source>
        <dbReference type="ARBA" id="ARBA00022737"/>
    </source>
</evidence>
<dbReference type="Proteomes" id="UP000820818">
    <property type="component" value="Linkage Group LG1"/>
</dbReference>
<keyword evidence="2 6" id="KW-0732">Signal</keyword>
<dbReference type="SMART" id="SM00494">
    <property type="entry name" value="ChtBD2"/>
    <property type="match status" value="4"/>
</dbReference>
<evidence type="ECO:0000313" key="9">
    <source>
        <dbReference type="Proteomes" id="UP000820818"/>
    </source>
</evidence>
<dbReference type="PANTHER" id="PTHR23301:SF0">
    <property type="entry name" value="CHITIN-BINDING TYPE-2 DOMAIN-CONTAINING PROTEIN-RELATED"/>
    <property type="match status" value="1"/>
</dbReference>
<keyword evidence="9" id="KW-1185">Reference proteome</keyword>
<sequence length="346" mass="37820">MKALKTVAFVFFIIFQVLPRPSTTFGVLHHDKNLKLYPRGAGDIEIGPDPTFQCPPNTPIAPHPERCELYYTCYPGSPVTLWQCYSNYLFDLVYDGCNFPENTDCGDRLRPDATTAATTRSPPFSCPENGYYPVSACSAQYYLCVDGDVYPQVCPEGSVFDPNLLYCVLPDQVPACGVTTSSPPASTISTTSTTVESHSSTTPTPIKCEADGFYEFEPCLTVYYACVGGVAYFQECPNGWIFVEAESKCKRPEETDCFDSTTTTTTTTTTANNCDVTTVAPSEFVCPNNETNFYPIYPGACSAKYYTCYVGVAYPQECQQGYIFDAPTGACVPLENAGCTPCPNVI</sequence>
<dbReference type="Pfam" id="PF01607">
    <property type="entry name" value="CBM_14"/>
    <property type="match status" value="3"/>
</dbReference>
<feature type="domain" description="Chitin-binding type-2" evidence="7">
    <location>
        <begin position="205"/>
        <end position="259"/>
    </location>
</feature>
<reference evidence="8 9" key="1">
    <citation type="submission" date="2022-05" db="EMBL/GenBank/DDBJ databases">
        <title>A multi-omics perspective on studying reproductive biology in Daphnia sinensis.</title>
        <authorList>
            <person name="Jia J."/>
        </authorList>
    </citation>
    <scope>NUCLEOTIDE SEQUENCE [LARGE SCALE GENOMIC DNA]</scope>
    <source>
        <strain evidence="8 9">WSL</strain>
    </source>
</reference>
<keyword evidence="4" id="KW-1015">Disulfide bond</keyword>
<evidence type="ECO:0000313" key="8">
    <source>
        <dbReference type="EMBL" id="KAI9564605.1"/>
    </source>
</evidence>
<gene>
    <name evidence="8" type="ORF">GHT06_008346</name>
</gene>
<evidence type="ECO:0000256" key="1">
    <source>
        <dbReference type="ARBA" id="ARBA00022669"/>
    </source>
</evidence>
<dbReference type="InterPro" id="IPR002557">
    <property type="entry name" value="Chitin-bd_dom"/>
</dbReference>
<dbReference type="InterPro" id="IPR036508">
    <property type="entry name" value="Chitin-bd_dom_sf"/>
</dbReference>
<feature type="domain" description="Chitin-binding type-2" evidence="7">
    <location>
        <begin position="51"/>
        <end position="107"/>
    </location>
</feature>
<evidence type="ECO:0000256" key="4">
    <source>
        <dbReference type="ARBA" id="ARBA00023157"/>
    </source>
</evidence>
<dbReference type="EMBL" id="WJBH02000001">
    <property type="protein sequence ID" value="KAI9564605.1"/>
    <property type="molecule type" value="Genomic_DNA"/>
</dbReference>
<feature type="signal peptide" evidence="6">
    <location>
        <begin position="1"/>
        <end position="19"/>
    </location>
</feature>
<accession>A0AAD5LM78</accession>
<evidence type="ECO:0000259" key="7">
    <source>
        <dbReference type="PROSITE" id="PS50940"/>
    </source>
</evidence>
<protein>
    <recommendedName>
        <fullName evidence="7">Chitin-binding type-2 domain-containing protein</fullName>
    </recommendedName>
</protein>
<feature type="chain" id="PRO_5042035610" description="Chitin-binding type-2 domain-containing protein" evidence="6">
    <location>
        <begin position="20"/>
        <end position="346"/>
    </location>
</feature>
<dbReference type="GO" id="GO:0005576">
    <property type="term" value="C:extracellular region"/>
    <property type="evidence" value="ECO:0007669"/>
    <property type="project" value="InterPro"/>
</dbReference>
<dbReference type="Gene3D" id="2.170.140.10">
    <property type="entry name" value="Chitin binding domain"/>
    <property type="match status" value="4"/>
</dbReference>
<evidence type="ECO:0000256" key="5">
    <source>
        <dbReference type="ARBA" id="ARBA00023180"/>
    </source>
</evidence>
<feature type="domain" description="Chitin-binding type-2" evidence="7">
    <location>
        <begin position="283"/>
        <end position="341"/>
    </location>
</feature>
<evidence type="ECO:0000256" key="6">
    <source>
        <dbReference type="SAM" id="SignalP"/>
    </source>
</evidence>
<keyword evidence="1" id="KW-0147">Chitin-binding</keyword>
<comment type="caution">
    <text evidence="8">The sequence shown here is derived from an EMBL/GenBank/DDBJ whole genome shotgun (WGS) entry which is preliminary data.</text>
</comment>
<dbReference type="AlphaFoldDB" id="A0AAD5LM78"/>
<dbReference type="InterPro" id="IPR051940">
    <property type="entry name" value="Chitin_bind-dev_reg"/>
</dbReference>
<dbReference type="PANTHER" id="PTHR23301">
    <property type="entry name" value="CHITIN BINDING PERITROPHIN-A"/>
    <property type="match status" value="1"/>
</dbReference>
<keyword evidence="5" id="KW-0325">Glycoprotein</keyword>
<evidence type="ECO:0000256" key="2">
    <source>
        <dbReference type="ARBA" id="ARBA00022729"/>
    </source>
</evidence>
<name>A0AAD5LM78_9CRUS</name>
<dbReference type="PROSITE" id="PS50940">
    <property type="entry name" value="CHIT_BIND_II"/>
    <property type="match status" value="4"/>
</dbReference>
<keyword evidence="3" id="KW-0677">Repeat</keyword>
<proteinExistence type="predicted"/>
<organism evidence="8 9">
    <name type="scientific">Daphnia sinensis</name>
    <dbReference type="NCBI Taxonomy" id="1820382"/>
    <lineage>
        <taxon>Eukaryota</taxon>
        <taxon>Metazoa</taxon>
        <taxon>Ecdysozoa</taxon>
        <taxon>Arthropoda</taxon>
        <taxon>Crustacea</taxon>
        <taxon>Branchiopoda</taxon>
        <taxon>Diplostraca</taxon>
        <taxon>Cladocera</taxon>
        <taxon>Anomopoda</taxon>
        <taxon>Daphniidae</taxon>
        <taxon>Daphnia</taxon>
        <taxon>Daphnia similis group</taxon>
    </lineage>
</organism>
<dbReference type="SUPFAM" id="SSF57625">
    <property type="entry name" value="Invertebrate chitin-binding proteins"/>
    <property type="match status" value="4"/>
</dbReference>